<protein>
    <submittedName>
        <fullName evidence="6">Smf Mn2+ and Fe2+ transporter</fullName>
    </submittedName>
</protein>
<evidence type="ECO:0000313" key="6">
    <source>
        <dbReference type="EMBL" id="KAF9062045.1"/>
    </source>
</evidence>
<keyword evidence="2 5" id="KW-0812">Transmembrane</keyword>
<gene>
    <name evidence="6" type="ORF">BDP27DRAFT_1385214</name>
</gene>
<dbReference type="Proteomes" id="UP000772434">
    <property type="component" value="Unassembled WGS sequence"/>
</dbReference>
<dbReference type="NCBIfam" id="NF037982">
    <property type="entry name" value="Nramp_1"/>
    <property type="match status" value="1"/>
</dbReference>
<feature type="transmembrane region" description="Helical" evidence="5">
    <location>
        <begin position="471"/>
        <end position="493"/>
    </location>
</feature>
<comment type="caution">
    <text evidence="6">The sequence shown here is derived from an EMBL/GenBank/DDBJ whole genome shotgun (WGS) entry which is preliminary data.</text>
</comment>
<feature type="transmembrane region" description="Helical" evidence="5">
    <location>
        <begin position="143"/>
        <end position="162"/>
    </location>
</feature>
<evidence type="ECO:0000256" key="2">
    <source>
        <dbReference type="ARBA" id="ARBA00022692"/>
    </source>
</evidence>
<dbReference type="PRINTS" id="PR00447">
    <property type="entry name" value="NATRESASSCMP"/>
</dbReference>
<dbReference type="GO" id="GO:0005886">
    <property type="term" value="C:plasma membrane"/>
    <property type="evidence" value="ECO:0007669"/>
    <property type="project" value="TreeGrafter"/>
</dbReference>
<dbReference type="NCBIfam" id="TIGR01197">
    <property type="entry name" value="nramp"/>
    <property type="match status" value="1"/>
</dbReference>
<reference evidence="6" key="1">
    <citation type="submission" date="2020-11" db="EMBL/GenBank/DDBJ databases">
        <authorList>
            <consortium name="DOE Joint Genome Institute"/>
            <person name="Ahrendt S."/>
            <person name="Riley R."/>
            <person name="Andreopoulos W."/>
            <person name="Labutti K."/>
            <person name="Pangilinan J."/>
            <person name="Ruiz-Duenas F.J."/>
            <person name="Barrasa J.M."/>
            <person name="Sanchez-Garcia M."/>
            <person name="Camarero S."/>
            <person name="Miyauchi S."/>
            <person name="Serrano A."/>
            <person name="Linde D."/>
            <person name="Babiker R."/>
            <person name="Drula E."/>
            <person name="Ayuso-Fernandez I."/>
            <person name="Pacheco R."/>
            <person name="Padilla G."/>
            <person name="Ferreira P."/>
            <person name="Barriuso J."/>
            <person name="Kellner H."/>
            <person name="Castanera R."/>
            <person name="Alfaro M."/>
            <person name="Ramirez L."/>
            <person name="Pisabarro A.G."/>
            <person name="Kuo A."/>
            <person name="Tritt A."/>
            <person name="Lipzen A."/>
            <person name="He G."/>
            <person name="Yan M."/>
            <person name="Ng V."/>
            <person name="Cullen D."/>
            <person name="Martin F."/>
            <person name="Rosso M.-N."/>
            <person name="Henrissat B."/>
            <person name="Hibbett D."/>
            <person name="Martinez A.T."/>
            <person name="Grigoriev I.V."/>
        </authorList>
    </citation>
    <scope>NUCLEOTIDE SEQUENCE</scope>
    <source>
        <strain evidence="6">AH 40177</strain>
    </source>
</reference>
<dbReference type="OrthoDB" id="409173at2759"/>
<dbReference type="Pfam" id="PF01566">
    <property type="entry name" value="Nramp"/>
    <property type="match status" value="1"/>
</dbReference>
<accession>A0A9P5PH67</accession>
<dbReference type="InterPro" id="IPR001046">
    <property type="entry name" value="NRAMP_fam"/>
</dbReference>
<dbReference type="GO" id="GO:0034755">
    <property type="term" value="P:iron ion transmembrane transport"/>
    <property type="evidence" value="ECO:0007669"/>
    <property type="project" value="TreeGrafter"/>
</dbReference>
<proteinExistence type="predicted"/>
<name>A0A9P5PH67_9AGAR</name>
<dbReference type="PANTHER" id="PTHR11706:SF101">
    <property type="entry name" value="MANGANESE TRANSPORTER SMF1"/>
    <property type="match status" value="1"/>
</dbReference>
<dbReference type="AlphaFoldDB" id="A0A9P5PH67"/>
<feature type="transmembrane region" description="Helical" evidence="5">
    <location>
        <begin position="332"/>
        <end position="354"/>
    </location>
</feature>
<keyword evidence="7" id="KW-1185">Reference proteome</keyword>
<sequence length="520" mass="55854">MTSSRFRTWSQKFKSGTGVAIHHVRKHVGVGLVCSIAYFDPGNWGVDLQAGSLFGYHLLFVVLVSGIIAVFLQVLASRLGCVTGLDLASHCRLLLHSHPRHPKLVRWLALYPLYALTEVAIISTDLAELLGSAMALCMLFPKLQLWHGILITAGDVLFLLALKDPLRGRPVRMFEVAMAFLVLAVLICMCIVISRVDVQWNHAFLGFLPSKNAFSNSAFYTSIGILGATVMPHSLFLGSALATQDRDSLPPSVEESRITLFSSSAIFVKRHLYHGIVDMVGSLLGFAVVINSIILIVSGAVFFYGSGAGQEGSVAGLFDAYDLIEVHVGKGAATLFAVSLLAAGQSSSVIATIAGQAVAEGFLRWQVSPVVRRLFTRIIAVVPSMAVAIALGRPGINTLLVVSQVILSIVLPFVMLPLIYLTTLKKFMAVKRVHTTGVQNESSPVTTAGPGIDAEALGVSKVEMVDYSNSLLITIIVCTIWLLVVTADVYVIVTLARGGGLVLGGDRAYDLRYCHRPLTG</sequence>
<dbReference type="GO" id="GO:0030026">
    <property type="term" value="P:intracellular manganese ion homeostasis"/>
    <property type="evidence" value="ECO:0007669"/>
    <property type="project" value="TreeGrafter"/>
</dbReference>
<keyword evidence="4 5" id="KW-0472">Membrane</keyword>
<dbReference type="PANTHER" id="PTHR11706">
    <property type="entry name" value="SOLUTE CARRIER PROTEIN FAMILY 11 MEMBER"/>
    <property type="match status" value="1"/>
</dbReference>
<feature type="transmembrane region" description="Helical" evidence="5">
    <location>
        <begin position="54"/>
        <end position="75"/>
    </location>
</feature>
<dbReference type="GO" id="GO:0005384">
    <property type="term" value="F:manganese ion transmembrane transporter activity"/>
    <property type="evidence" value="ECO:0007669"/>
    <property type="project" value="TreeGrafter"/>
</dbReference>
<feature type="transmembrane region" description="Helical" evidence="5">
    <location>
        <begin position="374"/>
        <end position="392"/>
    </location>
</feature>
<evidence type="ECO:0000256" key="3">
    <source>
        <dbReference type="ARBA" id="ARBA00022989"/>
    </source>
</evidence>
<organism evidence="6 7">
    <name type="scientific">Rhodocollybia butyracea</name>
    <dbReference type="NCBI Taxonomy" id="206335"/>
    <lineage>
        <taxon>Eukaryota</taxon>
        <taxon>Fungi</taxon>
        <taxon>Dikarya</taxon>
        <taxon>Basidiomycota</taxon>
        <taxon>Agaricomycotina</taxon>
        <taxon>Agaricomycetes</taxon>
        <taxon>Agaricomycetidae</taxon>
        <taxon>Agaricales</taxon>
        <taxon>Marasmiineae</taxon>
        <taxon>Omphalotaceae</taxon>
        <taxon>Rhodocollybia</taxon>
    </lineage>
</organism>
<evidence type="ECO:0000256" key="5">
    <source>
        <dbReference type="SAM" id="Phobius"/>
    </source>
</evidence>
<feature type="transmembrane region" description="Helical" evidence="5">
    <location>
        <begin position="218"/>
        <end position="242"/>
    </location>
</feature>
<feature type="transmembrane region" description="Helical" evidence="5">
    <location>
        <begin position="398"/>
        <end position="422"/>
    </location>
</feature>
<feature type="transmembrane region" description="Helical" evidence="5">
    <location>
        <begin position="279"/>
        <end position="304"/>
    </location>
</feature>
<dbReference type="EMBL" id="JADNRY010000183">
    <property type="protein sequence ID" value="KAF9062045.1"/>
    <property type="molecule type" value="Genomic_DNA"/>
</dbReference>
<dbReference type="GO" id="GO:0015086">
    <property type="term" value="F:cadmium ion transmembrane transporter activity"/>
    <property type="evidence" value="ECO:0007669"/>
    <property type="project" value="TreeGrafter"/>
</dbReference>
<feature type="transmembrane region" description="Helical" evidence="5">
    <location>
        <begin position="174"/>
        <end position="198"/>
    </location>
</feature>
<evidence type="ECO:0000256" key="1">
    <source>
        <dbReference type="ARBA" id="ARBA00004141"/>
    </source>
</evidence>
<evidence type="ECO:0000256" key="4">
    <source>
        <dbReference type="ARBA" id="ARBA00023136"/>
    </source>
</evidence>
<evidence type="ECO:0000313" key="7">
    <source>
        <dbReference type="Proteomes" id="UP000772434"/>
    </source>
</evidence>
<keyword evidence="3 5" id="KW-1133">Transmembrane helix</keyword>
<comment type="subcellular location">
    <subcellularLocation>
        <location evidence="1">Membrane</location>
        <topology evidence="1">Multi-pass membrane protein</topology>
    </subcellularLocation>
</comment>